<evidence type="ECO:0000259" key="4">
    <source>
        <dbReference type="Pfam" id="PF08386"/>
    </source>
</evidence>
<evidence type="ECO:0000313" key="5">
    <source>
        <dbReference type="EMBL" id="MDR6287712.1"/>
    </source>
</evidence>
<dbReference type="Proteomes" id="UP001262410">
    <property type="component" value="Unassembled WGS sequence"/>
</dbReference>
<dbReference type="Gene3D" id="3.40.50.1820">
    <property type="entry name" value="alpha/beta hydrolase"/>
    <property type="match status" value="1"/>
</dbReference>
<dbReference type="Pfam" id="PF08386">
    <property type="entry name" value="Abhydrolase_4"/>
    <property type="match status" value="1"/>
</dbReference>
<dbReference type="InterPro" id="IPR013595">
    <property type="entry name" value="Pept_S33_TAP-like_C"/>
</dbReference>
<dbReference type="Pfam" id="PF00561">
    <property type="entry name" value="Abhydrolase_1"/>
    <property type="match status" value="1"/>
</dbReference>
<dbReference type="InterPro" id="IPR051601">
    <property type="entry name" value="Serine_prot/Carboxylest_S33"/>
</dbReference>
<comment type="similarity">
    <text evidence="1">Belongs to the peptidase S33 family.</text>
</comment>
<keyword evidence="6" id="KW-1185">Reference proteome</keyword>
<protein>
    <submittedName>
        <fullName evidence="5">Pimeloyl-ACP methyl ester carboxylesterase</fullName>
    </submittedName>
</protein>
<evidence type="ECO:0000259" key="3">
    <source>
        <dbReference type="Pfam" id="PF00561"/>
    </source>
</evidence>
<sequence length="586" mass="62289">MVALAMDPAGQADGLASLFGTELAAGVGAVGVHGSALGPGHETPVSDTPRAGLSSRGWITQTSFDRMAAASPRQRPVSGMRRILSLLLVLAASGAVAEEPQPPFFTARDCPAGTALPEGIAVQCGTVTVLEDRTRPDGPRIALAVATLWRTGQDLAPDPLLFIQGGPGLPTHLGPGDLKVWAGMVKSREWLGRQRLVLFDQRGVGASPILPSGCSPLDPNAVNRTVDHLQPPRAAWLADLRRSAKECWARYRDSGHGPGNITTATIAADVADLRLALGYPAWNLWGMSFGSRVALAVMRDHPEGIRSVIVEGVAPPEANLVRDHLADLGSAFDALVGTCRDDADCDAAFPDLERRYFALAAALDAHPRIAPVTVPDEPTVMARIDGWALRDLTFQMLGSPERSRFLPLLVAEAEAGNMRLLDSMKTWQVLVAEIEQEDLASDVYASVICADLLPTESDWADRARSQDPRFADQVWNPQSDGSCAAWPVARSPAGDAAPVTSAIPTLLISGAFDPITPPGRAEAAAKRLANGHSYVFPGQGHGVLIRGQPCARRIANRFLDDPGSRPDDACFTSLAPPIFEPPSRRP</sequence>
<organism evidence="5 6">
    <name type="scientific">Inquilinus ginsengisoli</name>
    <dbReference type="NCBI Taxonomy" id="363840"/>
    <lineage>
        <taxon>Bacteria</taxon>
        <taxon>Pseudomonadati</taxon>
        <taxon>Pseudomonadota</taxon>
        <taxon>Alphaproteobacteria</taxon>
        <taxon>Rhodospirillales</taxon>
        <taxon>Rhodospirillaceae</taxon>
        <taxon>Inquilinus</taxon>
    </lineage>
</organism>
<feature type="domain" description="AB hydrolase-1" evidence="3">
    <location>
        <begin position="159"/>
        <end position="314"/>
    </location>
</feature>
<keyword evidence="2" id="KW-0378">Hydrolase</keyword>
<reference evidence="5 6" key="1">
    <citation type="submission" date="2023-07" db="EMBL/GenBank/DDBJ databases">
        <title>Sorghum-associated microbial communities from plants grown in Nebraska, USA.</title>
        <authorList>
            <person name="Schachtman D."/>
        </authorList>
    </citation>
    <scope>NUCLEOTIDE SEQUENCE [LARGE SCALE GENOMIC DNA]</scope>
    <source>
        <strain evidence="5 6">584</strain>
    </source>
</reference>
<dbReference type="PANTHER" id="PTHR43248">
    <property type="entry name" value="2-SUCCINYL-6-HYDROXY-2,4-CYCLOHEXADIENE-1-CARBOXYLATE SYNTHASE"/>
    <property type="match status" value="1"/>
</dbReference>
<evidence type="ECO:0000256" key="1">
    <source>
        <dbReference type="ARBA" id="ARBA00010088"/>
    </source>
</evidence>
<dbReference type="InterPro" id="IPR029058">
    <property type="entry name" value="AB_hydrolase_fold"/>
</dbReference>
<name>A0ABU1JHB4_9PROT</name>
<evidence type="ECO:0000256" key="2">
    <source>
        <dbReference type="ARBA" id="ARBA00022801"/>
    </source>
</evidence>
<dbReference type="EMBL" id="JAVDPW010000001">
    <property type="protein sequence ID" value="MDR6287712.1"/>
    <property type="molecule type" value="Genomic_DNA"/>
</dbReference>
<evidence type="ECO:0000313" key="6">
    <source>
        <dbReference type="Proteomes" id="UP001262410"/>
    </source>
</evidence>
<dbReference type="RefSeq" id="WP_309791601.1">
    <property type="nucleotide sequence ID" value="NZ_JAVDPW010000001.1"/>
</dbReference>
<accession>A0ABU1JHB4</accession>
<gene>
    <name evidence="5" type="ORF">E9232_000211</name>
</gene>
<dbReference type="SUPFAM" id="SSF53474">
    <property type="entry name" value="alpha/beta-Hydrolases"/>
    <property type="match status" value="1"/>
</dbReference>
<feature type="domain" description="Peptidase S33 tripeptidyl aminopeptidase-like C-terminal" evidence="4">
    <location>
        <begin position="471"/>
        <end position="564"/>
    </location>
</feature>
<dbReference type="InterPro" id="IPR000073">
    <property type="entry name" value="AB_hydrolase_1"/>
</dbReference>
<comment type="caution">
    <text evidence="5">The sequence shown here is derived from an EMBL/GenBank/DDBJ whole genome shotgun (WGS) entry which is preliminary data.</text>
</comment>
<proteinExistence type="inferred from homology"/>